<dbReference type="EMBL" id="VIIS01001550">
    <property type="protein sequence ID" value="KAF0296545.1"/>
    <property type="molecule type" value="Genomic_DNA"/>
</dbReference>
<evidence type="ECO:0000313" key="2">
    <source>
        <dbReference type="Proteomes" id="UP000440578"/>
    </source>
</evidence>
<dbReference type="Proteomes" id="UP000440578">
    <property type="component" value="Unassembled WGS sequence"/>
</dbReference>
<comment type="caution">
    <text evidence="1">The sequence shown here is derived from an EMBL/GenBank/DDBJ whole genome shotgun (WGS) entry which is preliminary data.</text>
</comment>
<reference evidence="1 2" key="1">
    <citation type="submission" date="2019-07" db="EMBL/GenBank/DDBJ databases">
        <title>Draft genome assembly of a fouling barnacle, Amphibalanus amphitrite (Darwin, 1854): The first reference genome for Thecostraca.</title>
        <authorList>
            <person name="Kim W."/>
        </authorList>
    </citation>
    <scope>NUCLEOTIDE SEQUENCE [LARGE SCALE GENOMIC DNA]</scope>
    <source>
        <strain evidence="1">SNU_AA5</strain>
        <tissue evidence="1">Soma without cirri and trophi</tissue>
    </source>
</reference>
<sequence length="86" mass="9908">MRLGSKVRYYHVEKSKSFYFIAMELAVGTVDDYVERKQHTSEVDEMAILRDSSIALEWLHGQTITTEGNFICRSALFSSVNLFVLQ</sequence>
<evidence type="ECO:0000313" key="1">
    <source>
        <dbReference type="EMBL" id="KAF0296545.1"/>
    </source>
</evidence>
<dbReference type="AlphaFoldDB" id="A0A6A4VQR1"/>
<name>A0A6A4VQR1_AMPAM</name>
<dbReference type="OrthoDB" id="6334171at2759"/>
<proteinExistence type="predicted"/>
<dbReference type="SUPFAM" id="SSF56112">
    <property type="entry name" value="Protein kinase-like (PK-like)"/>
    <property type="match status" value="1"/>
</dbReference>
<organism evidence="1 2">
    <name type="scientific">Amphibalanus amphitrite</name>
    <name type="common">Striped barnacle</name>
    <name type="synonym">Balanus amphitrite</name>
    <dbReference type="NCBI Taxonomy" id="1232801"/>
    <lineage>
        <taxon>Eukaryota</taxon>
        <taxon>Metazoa</taxon>
        <taxon>Ecdysozoa</taxon>
        <taxon>Arthropoda</taxon>
        <taxon>Crustacea</taxon>
        <taxon>Multicrustacea</taxon>
        <taxon>Cirripedia</taxon>
        <taxon>Thoracica</taxon>
        <taxon>Thoracicalcarea</taxon>
        <taxon>Balanomorpha</taxon>
        <taxon>Balanoidea</taxon>
        <taxon>Balanidae</taxon>
        <taxon>Amphibalaninae</taxon>
        <taxon>Amphibalanus</taxon>
    </lineage>
</organism>
<keyword evidence="2" id="KW-1185">Reference proteome</keyword>
<dbReference type="Gene3D" id="1.10.510.10">
    <property type="entry name" value="Transferase(Phosphotransferase) domain 1"/>
    <property type="match status" value="1"/>
</dbReference>
<protein>
    <submittedName>
        <fullName evidence="1">Uncharacterized protein</fullName>
    </submittedName>
</protein>
<dbReference type="InterPro" id="IPR011009">
    <property type="entry name" value="Kinase-like_dom_sf"/>
</dbReference>
<gene>
    <name evidence="1" type="ORF">FJT64_005999</name>
</gene>
<accession>A0A6A4VQR1</accession>